<dbReference type="RefSeq" id="XP_060279506.1">
    <property type="nucleotide sequence ID" value="XM_060429010.1"/>
</dbReference>
<feature type="chain" id="PRO_5042500141" evidence="2">
    <location>
        <begin position="16"/>
        <end position="400"/>
    </location>
</feature>
<dbReference type="InterPro" id="IPR052043">
    <property type="entry name" value="PolySaccharide_Degr_Enz"/>
</dbReference>
<dbReference type="Proteomes" id="UP001244011">
    <property type="component" value="Unassembled WGS sequence"/>
</dbReference>
<dbReference type="Pfam" id="PF07470">
    <property type="entry name" value="Glyco_hydro_88"/>
    <property type="match status" value="1"/>
</dbReference>
<dbReference type="GO" id="GO:0005975">
    <property type="term" value="P:carbohydrate metabolic process"/>
    <property type="evidence" value="ECO:0007669"/>
    <property type="project" value="InterPro"/>
</dbReference>
<accession>A0AAJ0BTU5</accession>
<keyword evidence="3" id="KW-0326">Glycosidase</keyword>
<reference evidence="3" key="1">
    <citation type="submission" date="2023-06" db="EMBL/GenBank/DDBJ databases">
        <title>Genome-scale phylogeny and comparative genomics of the fungal order Sordariales.</title>
        <authorList>
            <consortium name="Lawrence Berkeley National Laboratory"/>
            <person name="Hensen N."/>
            <person name="Bonometti L."/>
            <person name="Westerberg I."/>
            <person name="Brannstrom I.O."/>
            <person name="Guillou S."/>
            <person name="Cros-Aarteil S."/>
            <person name="Calhoun S."/>
            <person name="Haridas S."/>
            <person name="Kuo A."/>
            <person name="Mondo S."/>
            <person name="Pangilinan J."/>
            <person name="Riley R."/>
            <person name="Labutti K."/>
            <person name="Andreopoulos B."/>
            <person name="Lipzen A."/>
            <person name="Chen C."/>
            <person name="Yanf M."/>
            <person name="Daum C."/>
            <person name="Ng V."/>
            <person name="Clum A."/>
            <person name="Steindorff A."/>
            <person name="Ohm R."/>
            <person name="Martin F."/>
            <person name="Silar P."/>
            <person name="Natvig D."/>
            <person name="Lalanne C."/>
            <person name="Gautier V."/>
            <person name="Ament-Velasquez S.L."/>
            <person name="Kruys A."/>
            <person name="Hutchinson M.I."/>
            <person name="Powell A.J."/>
            <person name="Barry K."/>
            <person name="Miller A.N."/>
            <person name="Grigoriev I.V."/>
            <person name="Debuchy R."/>
            <person name="Gladieux P."/>
            <person name="Thoren M.H."/>
            <person name="Johannesson H."/>
        </authorList>
    </citation>
    <scope>NUCLEOTIDE SEQUENCE</scope>
    <source>
        <strain evidence="3">8032-3</strain>
    </source>
</reference>
<gene>
    <name evidence="3" type="ORF">QBC33DRAFT_549887</name>
</gene>
<protein>
    <submittedName>
        <fullName evidence="3">Six-hairpin glycosidase-like protein</fullName>
    </submittedName>
</protein>
<sequence length="400" mass="43104">MRIVLLVVSVLAVSGDSGVSNNQPYSTRMIRSIIGRNQGIVSSGASTSTLESGILALSLEAWLKQYPTAEFAPQVSDYLNQVLQIIIPSFANASSSASLPLDRLTVGQALHSLEPRLTEAESASLATLNSSLTIQRRNPYGGFWYYVYPEWSYLDGAVSFLPFMAAEPGWNAVDMLNQIELLHEHCRDTDGSGLLVHGYDASRTAVWADPVTGGSPFVWGRSLGWYLAGLVNAWEALPAEECNDGDGDKEDDDALLLLRASIQNQTKALFAALVPFADKDTGAWWQLPTFPGREGNFLESSSTALFVFSLLKGARMGVVPGGRGKGGAVALAALRAYNYTLDSFVVRYGDGTLGFNGTVAVCSLNSTATYEYYTSRPIVPDSLLGEAAFVLASLEVERLE</sequence>
<dbReference type="InterPro" id="IPR010905">
    <property type="entry name" value="Glyco_hydro_88"/>
</dbReference>
<keyword evidence="4" id="KW-1185">Reference proteome</keyword>
<dbReference type="AlphaFoldDB" id="A0AAJ0BTU5"/>
<organism evidence="3 4">
    <name type="scientific">Phialemonium atrogriseum</name>
    <dbReference type="NCBI Taxonomy" id="1093897"/>
    <lineage>
        <taxon>Eukaryota</taxon>
        <taxon>Fungi</taxon>
        <taxon>Dikarya</taxon>
        <taxon>Ascomycota</taxon>
        <taxon>Pezizomycotina</taxon>
        <taxon>Sordariomycetes</taxon>
        <taxon>Sordariomycetidae</taxon>
        <taxon>Cephalothecales</taxon>
        <taxon>Cephalothecaceae</taxon>
        <taxon>Phialemonium</taxon>
    </lineage>
</organism>
<dbReference type="EMBL" id="MU839028">
    <property type="protein sequence ID" value="KAK1763293.1"/>
    <property type="molecule type" value="Genomic_DNA"/>
</dbReference>
<dbReference type="PANTHER" id="PTHR33886:SF8">
    <property type="entry name" value="UNSATURATED RHAMNOGALACTURONAN HYDROLASE (EUROFUNG)"/>
    <property type="match status" value="1"/>
</dbReference>
<dbReference type="InterPro" id="IPR008928">
    <property type="entry name" value="6-hairpin_glycosidase_sf"/>
</dbReference>
<evidence type="ECO:0000313" key="3">
    <source>
        <dbReference type="EMBL" id="KAK1763293.1"/>
    </source>
</evidence>
<evidence type="ECO:0000313" key="4">
    <source>
        <dbReference type="Proteomes" id="UP001244011"/>
    </source>
</evidence>
<comment type="caution">
    <text evidence="3">The sequence shown here is derived from an EMBL/GenBank/DDBJ whole genome shotgun (WGS) entry which is preliminary data.</text>
</comment>
<evidence type="ECO:0000256" key="1">
    <source>
        <dbReference type="ARBA" id="ARBA00022801"/>
    </source>
</evidence>
<keyword evidence="1" id="KW-0378">Hydrolase</keyword>
<dbReference type="GeneID" id="85312197"/>
<keyword evidence="2" id="KW-0732">Signal</keyword>
<dbReference type="PANTHER" id="PTHR33886">
    <property type="entry name" value="UNSATURATED RHAMNOGALACTURONAN HYDROLASE (EUROFUNG)"/>
    <property type="match status" value="1"/>
</dbReference>
<proteinExistence type="predicted"/>
<dbReference type="Gene3D" id="1.50.10.10">
    <property type="match status" value="1"/>
</dbReference>
<evidence type="ECO:0000256" key="2">
    <source>
        <dbReference type="SAM" id="SignalP"/>
    </source>
</evidence>
<dbReference type="GO" id="GO:0016798">
    <property type="term" value="F:hydrolase activity, acting on glycosyl bonds"/>
    <property type="evidence" value="ECO:0007669"/>
    <property type="project" value="UniProtKB-KW"/>
</dbReference>
<dbReference type="InterPro" id="IPR012341">
    <property type="entry name" value="6hp_glycosidase-like_sf"/>
</dbReference>
<name>A0AAJ0BTU5_9PEZI</name>
<feature type="signal peptide" evidence="2">
    <location>
        <begin position="1"/>
        <end position="15"/>
    </location>
</feature>
<dbReference type="SUPFAM" id="SSF48208">
    <property type="entry name" value="Six-hairpin glycosidases"/>
    <property type="match status" value="1"/>
</dbReference>